<evidence type="ECO:0000313" key="3">
    <source>
        <dbReference type="Proteomes" id="UP001286313"/>
    </source>
</evidence>
<evidence type="ECO:0000313" key="2">
    <source>
        <dbReference type="EMBL" id="KAK3884035.1"/>
    </source>
</evidence>
<sequence length="205" mass="23245">MKKVGKVRRHDEGENVGMERGGKTERETIEEREDTNDTLRKDQRRPRPIHLISSVHLILSNLPLLLHLLPQPRPIHLISSFHLSPISLYCCIFFLDQDQSTSSHLFISLQSPSTVASSSSKSNPLRLIFLQSPYATQLNPHVQSHLIPSNSTFLHITSNHLISSPYTQVIINFLLLLQIPYSHDPLLLPSFKHSSTLHCLIKSPS</sequence>
<accession>A0AAE1KW45</accession>
<feature type="compositionally biased region" description="Basic and acidic residues" evidence="1">
    <location>
        <begin position="20"/>
        <end position="41"/>
    </location>
</feature>
<reference evidence="2" key="1">
    <citation type="submission" date="2023-10" db="EMBL/GenBank/DDBJ databases">
        <title>Genome assemblies of two species of porcelain crab, Petrolisthes cinctipes and Petrolisthes manimaculis (Anomura: Porcellanidae).</title>
        <authorList>
            <person name="Angst P."/>
        </authorList>
    </citation>
    <scope>NUCLEOTIDE SEQUENCE</scope>
    <source>
        <strain evidence="2">PB745_01</strain>
        <tissue evidence="2">Gill</tissue>
    </source>
</reference>
<dbReference type="AlphaFoldDB" id="A0AAE1KW45"/>
<protein>
    <submittedName>
        <fullName evidence="2">Uncharacterized protein</fullName>
    </submittedName>
</protein>
<feature type="region of interest" description="Disordered" evidence="1">
    <location>
        <begin position="1"/>
        <end position="45"/>
    </location>
</feature>
<dbReference type="Proteomes" id="UP001286313">
    <property type="component" value="Unassembled WGS sequence"/>
</dbReference>
<proteinExistence type="predicted"/>
<gene>
    <name evidence="2" type="ORF">Pcinc_011703</name>
</gene>
<name>A0AAE1KW45_PETCI</name>
<keyword evidence="3" id="KW-1185">Reference proteome</keyword>
<comment type="caution">
    <text evidence="2">The sequence shown here is derived from an EMBL/GenBank/DDBJ whole genome shotgun (WGS) entry which is preliminary data.</text>
</comment>
<organism evidence="2 3">
    <name type="scientific">Petrolisthes cinctipes</name>
    <name type="common">Flat porcelain crab</name>
    <dbReference type="NCBI Taxonomy" id="88211"/>
    <lineage>
        <taxon>Eukaryota</taxon>
        <taxon>Metazoa</taxon>
        <taxon>Ecdysozoa</taxon>
        <taxon>Arthropoda</taxon>
        <taxon>Crustacea</taxon>
        <taxon>Multicrustacea</taxon>
        <taxon>Malacostraca</taxon>
        <taxon>Eumalacostraca</taxon>
        <taxon>Eucarida</taxon>
        <taxon>Decapoda</taxon>
        <taxon>Pleocyemata</taxon>
        <taxon>Anomura</taxon>
        <taxon>Galatheoidea</taxon>
        <taxon>Porcellanidae</taxon>
        <taxon>Petrolisthes</taxon>
    </lineage>
</organism>
<evidence type="ECO:0000256" key="1">
    <source>
        <dbReference type="SAM" id="MobiDB-lite"/>
    </source>
</evidence>
<dbReference type="EMBL" id="JAWQEG010000924">
    <property type="protein sequence ID" value="KAK3884035.1"/>
    <property type="molecule type" value="Genomic_DNA"/>
</dbReference>